<name>A0A368U8Y0_9GAMM</name>
<dbReference type="OrthoDB" id="5290530at2"/>
<protein>
    <recommendedName>
        <fullName evidence="3">Recombination-associated protein RdgC</fullName>
    </recommendedName>
</protein>
<proteinExistence type="inferred from homology"/>
<dbReference type="EMBL" id="QPIJ01000001">
    <property type="protein sequence ID" value="RCV93649.1"/>
    <property type="molecule type" value="Genomic_DNA"/>
</dbReference>
<dbReference type="PANTHER" id="PTHR38103:SF1">
    <property type="entry name" value="RECOMBINATION-ASSOCIATED PROTEIN RDGC"/>
    <property type="match status" value="1"/>
</dbReference>
<dbReference type="AlphaFoldDB" id="A0A368U8Y0"/>
<keyword evidence="4" id="KW-0963">Cytoplasm</keyword>
<accession>A0A368U8Y0</accession>
<dbReference type="NCBIfam" id="NF001464">
    <property type="entry name" value="PRK00321.1-5"/>
    <property type="match status" value="1"/>
</dbReference>
<dbReference type="Proteomes" id="UP000253204">
    <property type="component" value="Unassembled WGS sequence"/>
</dbReference>
<dbReference type="GO" id="GO:0006310">
    <property type="term" value="P:DNA recombination"/>
    <property type="evidence" value="ECO:0007669"/>
    <property type="project" value="UniProtKB-KW"/>
</dbReference>
<evidence type="ECO:0000256" key="4">
    <source>
        <dbReference type="ARBA" id="ARBA00022490"/>
    </source>
</evidence>
<evidence type="ECO:0000256" key="2">
    <source>
        <dbReference type="ARBA" id="ARBA00008657"/>
    </source>
</evidence>
<dbReference type="InterPro" id="IPR007476">
    <property type="entry name" value="RdgC"/>
</dbReference>
<comment type="similarity">
    <text evidence="2">Belongs to the RdgC family.</text>
</comment>
<comment type="caution">
    <text evidence="6">The sequence shown here is derived from an EMBL/GenBank/DDBJ whole genome shotgun (WGS) entry which is preliminary data.</text>
</comment>
<gene>
    <name evidence="6" type="ORF">DU506_00395</name>
</gene>
<dbReference type="Pfam" id="PF04381">
    <property type="entry name" value="RdgC"/>
    <property type="match status" value="1"/>
</dbReference>
<dbReference type="GO" id="GO:0000018">
    <property type="term" value="P:regulation of DNA recombination"/>
    <property type="evidence" value="ECO:0007669"/>
    <property type="project" value="TreeGrafter"/>
</dbReference>
<dbReference type="GO" id="GO:0003690">
    <property type="term" value="F:double-stranded DNA binding"/>
    <property type="evidence" value="ECO:0007669"/>
    <property type="project" value="TreeGrafter"/>
</dbReference>
<keyword evidence="5" id="KW-0233">DNA recombination</keyword>
<evidence type="ECO:0000256" key="5">
    <source>
        <dbReference type="ARBA" id="ARBA00023172"/>
    </source>
</evidence>
<dbReference type="RefSeq" id="WP_114484977.1">
    <property type="nucleotide sequence ID" value="NZ_CBCSHM010000005.1"/>
</dbReference>
<dbReference type="GO" id="GO:0043590">
    <property type="term" value="C:bacterial nucleoid"/>
    <property type="evidence" value="ECO:0007669"/>
    <property type="project" value="TreeGrafter"/>
</dbReference>
<sequence length="315" mass="34740">MFFKNALLYRLRNKPAIALDALENALGEHRAVPLGESQARRHAWTAPAGRASNMLVHEVQGQRLLSVLSQERMLPASVVKEEVEDAVAEIESKEGRKVTRKEKTAIKEQITEALMPRAFIRSKRTFLWWDTRNDLICVDASSRTTAEDALDLLRETLGSLKVVPLRTQELPVGKMTAWLTDPATRPAWLVMGDKATLKDKADTVFTARCADLDGEEIQTMLANGCQASQLAISIEKQASCVLTDDLALKGIRFAEALIEEADHTEDGDDALVRLETDFHLMTGALTQTIDMLIDCLGGEVAFEPESEPEPASDAA</sequence>
<comment type="subcellular location">
    <subcellularLocation>
        <location evidence="1">Cytoplasm</location>
        <location evidence="1">Nucleoid</location>
    </subcellularLocation>
</comment>
<dbReference type="PANTHER" id="PTHR38103">
    <property type="entry name" value="RECOMBINATION-ASSOCIATED PROTEIN RDGC"/>
    <property type="match status" value="1"/>
</dbReference>
<evidence type="ECO:0000313" key="7">
    <source>
        <dbReference type="Proteomes" id="UP000253204"/>
    </source>
</evidence>
<reference evidence="6 7" key="1">
    <citation type="submission" date="2018-07" db="EMBL/GenBank/DDBJ databases">
        <title>Halomonas rutogse sp. nov., isolated from Lake TangqianCo on Tibetan Plateau.</title>
        <authorList>
            <person name="Lu H."/>
            <person name="Xing P."/>
            <person name="Wu Q."/>
        </authorList>
    </citation>
    <scope>NUCLEOTIDE SEQUENCE [LARGE SCALE GENOMIC DNA]</scope>
    <source>
        <strain evidence="6 7">TQ8S</strain>
    </source>
</reference>
<evidence type="ECO:0000313" key="6">
    <source>
        <dbReference type="EMBL" id="RCV93649.1"/>
    </source>
</evidence>
<evidence type="ECO:0000256" key="3">
    <source>
        <dbReference type="ARBA" id="ARBA00022296"/>
    </source>
</evidence>
<evidence type="ECO:0000256" key="1">
    <source>
        <dbReference type="ARBA" id="ARBA00004453"/>
    </source>
</evidence>
<organism evidence="6 7">
    <name type="scientific">Vreelandella rituensis</name>
    <dbReference type="NCBI Taxonomy" id="2282306"/>
    <lineage>
        <taxon>Bacteria</taxon>
        <taxon>Pseudomonadati</taxon>
        <taxon>Pseudomonadota</taxon>
        <taxon>Gammaproteobacteria</taxon>
        <taxon>Oceanospirillales</taxon>
        <taxon>Halomonadaceae</taxon>
        <taxon>Vreelandella</taxon>
    </lineage>
</organism>
<keyword evidence="7" id="KW-1185">Reference proteome</keyword>